<keyword evidence="2" id="KW-1185">Reference proteome</keyword>
<sequence>MVVLLVLHDRFDVDMPLVFESSLSSPSSKARTGKVDEVEKYKEAELATIGATAIVKVTFALGKRERVPLQGNLATKIQETQAKLGAGFKFKVALHHEVVDSKATNKGLKKLGLVVWSTRFLLPYLFGLPRQMN</sequence>
<evidence type="ECO:0000313" key="2">
    <source>
        <dbReference type="Proteomes" id="UP001054252"/>
    </source>
</evidence>
<protein>
    <submittedName>
        <fullName evidence="1">Uncharacterized protein</fullName>
    </submittedName>
</protein>
<dbReference type="EMBL" id="BPVZ01000039">
    <property type="protein sequence ID" value="GKV13539.1"/>
    <property type="molecule type" value="Genomic_DNA"/>
</dbReference>
<dbReference type="AlphaFoldDB" id="A0AAV5JFZ5"/>
<dbReference type="Proteomes" id="UP001054252">
    <property type="component" value="Unassembled WGS sequence"/>
</dbReference>
<comment type="caution">
    <text evidence="1">The sequence shown here is derived from an EMBL/GenBank/DDBJ whole genome shotgun (WGS) entry which is preliminary data.</text>
</comment>
<gene>
    <name evidence="1" type="ORF">SLEP1_g24535</name>
</gene>
<organism evidence="1 2">
    <name type="scientific">Rubroshorea leprosula</name>
    <dbReference type="NCBI Taxonomy" id="152421"/>
    <lineage>
        <taxon>Eukaryota</taxon>
        <taxon>Viridiplantae</taxon>
        <taxon>Streptophyta</taxon>
        <taxon>Embryophyta</taxon>
        <taxon>Tracheophyta</taxon>
        <taxon>Spermatophyta</taxon>
        <taxon>Magnoliopsida</taxon>
        <taxon>eudicotyledons</taxon>
        <taxon>Gunneridae</taxon>
        <taxon>Pentapetalae</taxon>
        <taxon>rosids</taxon>
        <taxon>malvids</taxon>
        <taxon>Malvales</taxon>
        <taxon>Dipterocarpaceae</taxon>
        <taxon>Rubroshorea</taxon>
    </lineage>
</organism>
<name>A0AAV5JFZ5_9ROSI</name>
<evidence type="ECO:0000313" key="1">
    <source>
        <dbReference type="EMBL" id="GKV13539.1"/>
    </source>
</evidence>
<accession>A0AAV5JFZ5</accession>
<reference evidence="1 2" key="1">
    <citation type="journal article" date="2021" name="Commun. Biol.">
        <title>The genome of Shorea leprosula (Dipterocarpaceae) highlights the ecological relevance of drought in aseasonal tropical rainforests.</title>
        <authorList>
            <person name="Ng K.K.S."/>
            <person name="Kobayashi M.J."/>
            <person name="Fawcett J.A."/>
            <person name="Hatakeyama M."/>
            <person name="Paape T."/>
            <person name="Ng C.H."/>
            <person name="Ang C.C."/>
            <person name="Tnah L.H."/>
            <person name="Lee C.T."/>
            <person name="Nishiyama T."/>
            <person name="Sese J."/>
            <person name="O'Brien M.J."/>
            <person name="Copetti D."/>
            <person name="Mohd Noor M.I."/>
            <person name="Ong R.C."/>
            <person name="Putra M."/>
            <person name="Sireger I.Z."/>
            <person name="Indrioko S."/>
            <person name="Kosugi Y."/>
            <person name="Izuno A."/>
            <person name="Isagi Y."/>
            <person name="Lee S.L."/>
            <person name="Shimizu K.K."/>
        </authorList>
    </citation>
    <scope>NUCLEOTIDE SEQUENCE [LARGE SCALE GENOMIC DNA]</scope>
    <source>
        <strain evidence="1">214</strain>
    </source>
</reference>
<proteinExistence type="predicted"/>